<dbReference type="Proteomes" id="UP000674938">
    <property type="component" value="Unassembled WGS sequence"/>
</dbReference>
<dbReference type="RefSeq" id="WP_209533049.1">
    <property type="nucleotide sequence ID" value="NZ_JAEEGA010000031.1"/>
</dbReference>
<keyword evidence="1" id="KW-0472">Membrane</keyword>
<sequence>MVGNRSGKLKGSDPLTKKKERLIIVGVIMVVVLILSGDDLVLFNLQ</sequence>
<organism evidence="2 3">
    <name type="scientific">Vagococcus allomyrinae</name>
    <dbReference type="NCBI Taxonomy" id="2794353"/>
    <lineage>
        <taxon>Bacteria</taxon>
        <taxon>Bacillati</taxon>
        <taxon>Bacillota</taxon>
        <taxon>Bacilli</taxon>
        <taxon>Lactobacillales</taxon>
        <taxon>Enterococcaceae</taxon>
        <taxon>Vagococcus</taxon>
    </lineage>
</organism>
<name>A0A940PIF4_9ENTE</name>
<proteinExistence type="predicted"/>
<evidence type="ECO:0000256" key="1">
    <source>
        <dbReference type="SAM" id="Phobius"/>
    </source>
</evidence>
<keyword evidence="1" id="KW-0812">Transmembrane</keyword>
<feature type="transmembrane region" description="Helical" evidence="1">
    <location>
        <begin position="21"/>
        <end position="43"/>
    </location>
</feature>
<evidence type="ECO:0000313" key="2">
    <source>
        <dbReference type="EMBL" id="MBP1044523.1"/>
    </source>
</evidence>
<gene>
    <name evidence="2" type="ORF">I6N95_26285</name>
</gene>
<protein>
    <submittedName>
        <fullName evidence="2">Uncharacterized protein</fullName>
    </submittedName>
</protein>
<accession>A0A940PIF4</accession>
<reference evidence="2" key="1">
    <citation type="submission" date="2020-12" db="EMBL/GenBank/DDBJ databases">
        <title>Vagococcus allomyrinae sp. nov. and Enterococcus lavae sp. nov., isolated from the larvae of Allomyrina dichotoma.</title>
        <authorList>
            <person name="Lee S.D."/>
        </authorList>
    </citation>
    <scope>NUCLEOTIDE SEQUENCE</scope>
    <source>
        <strain evidence="2">BWB3-3</strain>
    </source>
</reference>
<dbReference type="AlphaFoldDB" id="A0A940PIF4"/>
<keyword evidence="3" id="KW-1185">Reference proteome</keyword>
<evidence type="ECO:0000313" key="3">
    <source>
        <dbReference type="Proteomes" id="UP000674938"/>
    </source>
</evidence>
<keyword evidence="1" id="KW-1133">Transmembrane helix</keyword>
<dbReference type="EMBL" id="JAEEGA010000031">
    <property type="protein sequence ID" value="MBP1044523.1"/>
    <property type="molecule type" value="Genomic_DNA"/>
</dbReference>
<comment type="caution">
    <text evidence="2">The sequence shown here is derived from an EMBL/GenBank/DDBJ whole genome shotgun (WGS) entry which is preliminary data.</text>
</comment>